<evidence type="ECO:0000313" key="2">
    <source>
        <dbReference type="EMBL" id="EXM12312.1"/>
    </source>
</evidence>
<proteinExistence type="predicted"/>
<reference evidence="2" key="1">
    <citation type="submission" date="2011-11" db="EMBL/GenBank/DDBJ databases">
        <title>The Genome Sequence of Fusarium oxysporum Cotton.</title>
        <authorList>
            <consortium name="The Broad Institute Genome Sequencing Platform"/>
            <person name="Ma L.-J."/>
            <person name="Gale L.R."/>
            <person name="Schwartz D.C."/>
            <person name="Zhou S."/>
            <person name="Corby-Kistler H."/>
            <person name="Young S.K."/>
            <person name="Zeng Q."/>
            <person name="Gargeya S."/>
            <person name="Fitzgerald M."/>
            <person name="Haas B."/>
            <person name="Abouelleil A."/>
            <person name="Alvarado L."/>
            <person name="Arachchi H.M."/>
            <person name="Berlin A."/>
            <person name="Brown A."/>
            <person name="Chapman S.B."/>
            <person name="Chen Z."/>
            <person name="Dunbar C."/>
            <person name="Freedman E."/>
            <person name="Gearin G."/>
            <person name="Goldberg J."/>
            <person name="Griggs A."/>
            <person name="Gujja S."/>
            <person name="Heiman D."/>
            <person name="Howarth C."/>
            <person name="Larson L."/>
            <person name="Lui A."/>
            <person name="MacDonald P.J.P."/>
            <person name="Montmayeur A."/>
            <person name="Murphy C."/>
            <person name="Neiman D."/>
            <person name="Pearson M."/>
            <person name="Priest M."/>
            <person name="Roberts A."/>
            <person name="Saif S."/>
            <person name="Shea T."/>
            <person name="Shenoy N."/>
            <person name="Sisk P."/>
            <person name="Stolte C."/>
            <person name="Sykes S."/>
            <person name="Wortman J."/>
            <person name="Nusbaum C."/>
            <person name="Birren B."/>
        </authorList>
    </citation>
    <scope>NUCLEOTIDE SEQUENCE [LARGE SCALE GENOMIC DNA]</scope>
    <source>
        <strain evidence="2">25433</strain>
    </source>
</reference>
<reference evidence="2" key="2">
    <citation type="submission" date="2014-03" db="EMBL/GenBank/DDBJ databases">
        <title>The Genome Annotation of Fusarium oxysporum Cotton.</title>
        <authorList>
            <consortium name="The Broad Institute Genomics Platform"/>
            <person name="Ma L.-J."/>
            <person name="Corby-Kistler H."/>
            <person name="Broz K."/>
            <person name="Gale L.R."/>
            <person name="Jonkers W."/>
            <person name="O'Donnell K."/>
            <person name="Ploetz R."/>
            <person name="Steinberg C."/>
            <person name="Schwartz D.C."/>
            <person name="VanEtten H."/>
            <person name="Zhou S."/>
            <person name="Young S.K."/>
            <person name="Zeng Q."/>
            <person name="Gargeya S."/>
            <person name="Fitzgerald M."/>
            <person name="Abouelleil A."/>
            <person name="Alvarado L."/>
            <person name="Chapman S.B."/>
            <person name="Gainer-Dewar J."/>
            <person name="Goldberg J."/>
            <person name="Griggs A."/>
            <person name="Gujja S."/>
            <person name="Hansen M."/>
            <person name="Howarth C."/>
            <person name="Imamovic A."/>
            <person name="Ireland A."/>
            <person name="Larimer J."/>
            <person name="McCowan C."/>
            <person name="Murphy C."/>
            <person name="Pearson M."/>
            <person name="Poon T.W."/>
            <person name="Priest M."/>
            <person name="Roberts A."/>
            <person name="Saif S."/>
            <person name="Shea T."/>
            <person name="Sykes S."/>
            <person name="Wortman J."/>
            <person name="Nusbaum C."/>
            <person name="Birren B."/>
        </authorList>
    </citation>
    <scope>NUCLEOTIDE SEQUENCE</scope>
    <source>
        <strain evidence="2">25433</strain>
    </source>
</reference>
<dbReference type="Proteomes" id="UP000030701">
    <property type="component" value="Unassembled WGS sequence"/>
</dbReference>
<accession>X0KU70</accession>
<name>X0KU70_FUSOX</name>
<dbReference type="HOGENOM" id="CLU_2386239_0_0_1"/>
<sequence>MAAFPHNLPGTQEVPKIWHLDQANQSHYPSSYVSQPPSFQWSSTANSSLSIPWFCSPFTSVKHSAASPDLPSRIKSPPAAESNERHMLRKVTTL</sequence>
<dbReference type="AlphaFoldDB" id="X0KU70"/>
<evidence type="ECO:0000256" key="1">
    <source>
        <dbReference type="SAM" id="MobiDB-lite"/>
    </source>
</evidence>
<protein>
    <submittedName>
        <fullName evidence="2">Uncharacterized protein</fullName>
    </submittedName>
</protein>
<organism evidence="2">
    <name type="scientific">Fusarium oxysporum f. sp. vasinfectum 25433</name>
    <dbReference type="NCBI Taxonomy" id="1089449"/>
    <lineage>
        <taxon>Eukaryota</taxon>
        <taxon>Fungi</taxon>
        <taxon>Dikarya</taxon>
        <taxon>Ascomycota</taxon>
        <taxon>Pezizomycotina</taxon>
        <taxon>Sordariomycetes</taxon>
        <taxon>Hypocreomycetidae</taxon>
        <taxon>Hypocreales</taxon>
        <taxon>Nectriaceae</taxon>
        <taxon>Fusarium</taxon>
        <taxon>Fusarium oxysporum species complex</taxon>
    </lineage>
</organism>
<dbReference type="EMBL" id="KK035696">
    <property type="protein sequence ID" value="EXM12312.1"/>
    <property type="molecule type" value="Genomic_DNA"/>
</dbReference>
<feature type="region of interest" description="Disordered" evidence="1">
    <location>
        <begin position="64"/>
        <end position="94"/>
    </location>
</feature>
<gene>
    <name evidence="2" type="ORF">FOTG_19187</name>
</gene>